<dbReference type="SUPFAM" id="SSF47095">
    <property type="entry name" value="HMG-box"/>
    <property type="match status" value="1"/>
</dbReference>
<name>B4MXG3_DROWI</name>
<proteinExistence type="predicted"/>
<evidence type="ECO:0000313" key="3">
    <source>
        <dbReference type="Proteomes" id="UP000007798"/>
    </source>
</evidence>
<feature type="compositionally biased region" description="Basic residues" evidence="1">
    <location>
        <begin position="159"/>
        <end position="168"/>
    </location>
</feature>
<dbReference type="CDD" id="cd00084">
    <property type="entry name" value="HMG-box_SF"/>
    <property type="match status" value="1"/>
</dbReference>
<evidence type="ECO:0000313" key="2">
    <source>
        <dbReference type="EMBL" id="EDW76732.2"/>
    </source>
</evidence>
<evidence type="ECO:0000256" key="1">
    <source>
        <dbReference type="SAM" id="MobiDB-lite"/>
    </source>
</evidence>
<protein>
    <submittedName>
        <fullName evidence="2">Uncharacterized protein</fullName>
    </submittedName>
</protein>
<keyword evidence="3" id="KW-1185">Reference proteome</keyword>
<accession>B4MXG3</accession>
<dbReference type="AlphaFoldDB" id="B4MXG3"/>
<feature type="region of interest" description="Disordered" evidence="1">
    <location>
        <begin position="144"/>
        <end position="168"/>
    </location>
</feature>
<dbReference type="Gene3D" id="1.10.30.10">
    <property type="entry name" value="High mobility group box domain"/>
    <property type="match status" value="1"/>
</dbReference>
<dbReference type="KEGG" id="dwi:6643049"/>
<gene>
    <name evidence="2" type="primary">Dwil\GK19762</name>
    <name evidence="2" type="ORF">Dwil_GK19762</name>
</gene>
<dbReference type="InParanoid" id="B4MXG3"/>
<sequence>MHGSLTSSSQPSNLEPSASSPITTNTSLLSFSRFAAASSSNSRPHSRHVFFSPSTLEHVSHRSVLIKAETSAFQNFVNDMYEAYYRMQLSSMADGQGLGQGQKMPPSSQLSLKDLVLLQRLARDMWKHMKSEQRKHYVALAKEAQQRRRRRLPPDPYRSRRQQLIKNQ</sequence>
<feature type="region of interest" description="Disordered" evidence="1">
    <location>
        <begin position="1"/>
        <end position="21"/>
    </location>
</feature>
<dbReference type="EMBL" id="CH963876">
    <property type="protein sequence ID" value="EDW76732.2"/>
    <property type="molecule type" value="Genomic_DNA"/>
</dbReference>
<dbReference type="GO" id="GO:0005634">
    <property type="term" value="C:nucleus"/>
    <property type="evidence" value="ECO:0007669"/>
    <property type="project" value="UniProtKB-ARBA"/>
</dbReference>
<dbReference type="OrthoDB" id="7841325at2759"/>
<organism evidence="2 3">
    <name type="scientific">Drosophila willistoni</name>
    <name type="common">Fruit fly</name>
    <dbReference type="NCBI Taxonomy" id="7260"/>
    <lineage>
        <taxon>Eukaryota</taxon>
        <taxon>Metazoa</taxon>
        <taxon>Ecdysozoa</taxon>
        <taxon>Arthropoda</taxon>
        <taxon>Hexapoda</taxon>
        <taxon>Insecta</taxon>
        <taxon>Pterygota</taxon>
        <taxon>Neoptera</taxon>
        <taxon>Endopterygota</taxon>
        <taxon>Diptera</taxon>
        <taxon>Brachycera</taxon>
        <taxon>Muscomorpha</taxon>
        <taxon>Ephydroidea</taxon>
        <taxon>Drosophilidae</taxon>
        <taxon>Drosophila</taxon>
        <taxon>Sophophora</taxon>
    </lineage>
</organism>
<dbReference type="Proteomes" id="UP000007798">
    <property type="component" value="Unassembled WGS sequence"/>
</dbReference>
<reference evidence="2 3" key="1">
    <citation type="journal article" date="2007" name="Nature">
        <title>Evolution of genes and genomes on the Drosophila phylogeny.</title>
        <authorList>
            <consortium name="Drosophila 12 Genomes Consortium"/>
            <person name="Clark A.G."/>
            <person name="Eisen M.B."/>
            <person name="Smith D.R."/>
            <person name="Bergman C.M."/>
            <person name="Oliver B."/>
            <person name="Markow T.A."/>
            <person name="Kaufman T.C."/>
            <person name="Kellis M."/>
            <person name="Gelbart W."/>
            <person name="Iyer V.N."/>
            <person name="Pollard D.A."/>
            <person name="Sackton T.B."/>
            <person name="Larracuente A.M."/>
            <person name="Singh N.D."/>
            <person name="Abad J.P."/>
            <person name="Abt D.N."/>
            <person name="Adryan B."/>
            <person name="Aguade M."/>
            <person name="Akashi H."/>
            <person name="Anderson W.W."/>
            <person name="Aquadro C.F."/>
            <person name="Ardell D.H."/>
            <person name="Arguello R."/>
            <person name="Artieri C.G."/>
            <person name="Barbash D.A."/>
            <person name="Barker D."/>
            <person name="Barsanti P."/>
            <person name="Batterham P."/>
            <person name="Batzoglou S."/>
            <person name="Begun D."/>
            <person name="Bhutkar A."/>
            <person name="Blanco E."/>
            <person name="Bosak S.A."/>
            <person name="Bradley R.K."/>
            <person name="Brand A.D."/>
            <person name="Brent M.R."/>
            <person name="Brooks A.N."/>
            <person name="Brown R.H."/>
            <person name="Butlin R.K."/>
            <person name="Caggese C."/>
            <person name="Calvi B.R."/>
            <person name="Bernardo de Carvalho A."/>
            <person name="Caspi A."/>
            <person name="Castrezana S."/>
            <person name="Celniker S.E."/>
            <person name="Chang J.L."/>
            <person name="Chapple C."/>
            <person name="Chatterji S."/>
            <person name="Chinwalla A."/>
            <person name="Civetta A."/>
            <person name="Clifton S.W."/>
            <person name="Comeron J.M."/>
            <person name="Costello J.C."/>
            <person name="Coyne J.A."/>
            <person name="Daub J."/>
            <person name="David R.G."/>
            <person name="Delcher A.L."/>
            <person name="Delehaunty K."/>
            <person name="Do C.B."/>
            <person name="Ebling H."/>
            <person name="Edwards K."/>
            <person name="Eickbush T."/>
            <person name="Evans J.D."/>
            <person name="Filipski A."/>
            <person name="Findeiss S."/>
            <person name="Freyhult E."/>
            <person name="Fulton L."/>
            <person name="Fulton R."/>
            <person name="Garcia A.C."/>
            <person name="Gardiner A."/>
            <person name="Garfield D.A."/>
            <person name="Garvin B.E."/>
            <person name="Gibson G."/>
            <person name="Gilbert D."/>
            <person name="Gnerre S."/>
            <person name="Godfrey J."/>
            <person name="Good R."/>
            <person name="Gotea V."/>
            <person name="Gravely B."/>
            <person name="Greenberg A.J."/>
            <person name="Griffiths-Jones S."/>
            <person name="Gross S."/>
            <person name="Guigo R."/>
            <person name="Gustafson E.A."/>
            <person name="Haerty W."/>
            <person name="Hahn M.W."/>
            <person name="Halligan D.L."/>
            <person name="Halpern A.L."/>
            <person name="Halter G.M."/>
            <person name="Han M.V."/>
            <person name="Heger A."/>
            <person name="Hillier L."/>
            <person name="Hinrichs A.S."/>
            <person name="Holmes I."/>
            <person name="Hoskins R.A."/>
            <person name="Hubisz M.J."/>
            <person name="Hultmark D."/>
            <person name="Huntley M.A."/>
            <person name="Jaffe D.B."/>
            <person name="Jagadeeshan S."/>
            <person name="Jeck W.R."/>
            <person name="Johnson J."/>
            <person name="Jones C.D."/>
            <person name="Jordan W.C."/>
            <person name="Karpen G.H."/>
            <person name="Kataoka E."/>
            <person name="Keightley P.D."/>
            <person name="Kheradpour P."/>
            <person name="Kirkness E.F."/>
            <person name="Koerich L.B."/>
            <person name="Kristiansen K."/>
            <person name="Kudrna D."/>
            <person name="Kulathinal R.J."/>
            <person name="Kumar S."/>
            <person name="Kwok R."/>
            <person name="Lander E."/>
            <person name="Langley C.H."/>
            <person name="Lapoint R."/>
            <person name="Lazzaro B.P."/>
            <person name="Lee S.J."/>
            <person name="Levesque L."/>
            <person name="Li R."/>
            <person name="Lin C.F."/>
            <person name="Lin M.F."/>
            <person name="Lindblad-Toh K."/>
            <person name="Llopart A."/>
            <person name="Long M."/>
            <person name="Low L."/>
            <person name="Lozovsky E."/>
            <person name="Lu J."/>
            <person name="Luo M."/>
            <person name="Machado C.A."/>
            <person name="Makalowski W."/>
            <person name="Marzo M."/>
            <person name="Matsuda M."/>
            <person name="Matzkin L."/>
            <person name="McAllister B."/>
            <person name="McBride C.S."/>
            <person name="McKernan B."/>
            <person name="McKernan K."/>
            <person name="Mendez-Lago M."/>
            <person name="Minx P."/>
            <person name="Mollenhauer M.U."/>
            <person name="Montooth K."/>
            <person name="Mount S.M."/>
            <person name="Mu X."/>
            <person name="Myers E."/>
            <person name="Negre B."/>
            <person name="Newfeld S."/>
            <person name="Nielsen R."/>
            <person name="Noor M.A."/>
            <person name="O'Grady P."/>
            <person name="Pachter L."/>
            <person name="Papaceit M."/>
            <person name="Parisi M.J."/>
            <person name="Parisi M."/>
            <person name="Parts L."/>
            <person name="Pedersen J.S."/>
            <person name="Pesole G."/>
            <person name="Phillippy A.M."/>
            <person name="Ponting C.P."/>
            <person name="Pop M."/>
            <person name="Porcelli D."/>
            <person name="Powell J.R."/>
            <person name="Prohaska S."/>
            <person name="Pruitt K."/>
            <person name="Puig M."/>
            <person name="Quesneville H."/>
            <person name="Ram K.R."/>
            <person name="Rand D."/>
            <person name="Rasmussen M.D."/>
            <person name="Reed L.K."/>
            <person name="Reenan R."/>
            <person name="Reily A."/>
            <person name="Remington K.A."/>
            <person name="Rieger T.T."/>
            <person name="Ritchie M.G."/>
            <person name="Robin C."/>
            <person name="Rogers Y.H."/>
            <person name="Rohde C."/>
            <person name="Rozas J."/>
            <person name="Rubenfield M.J."/>
            <person name="Ruiz A."/>
            <person name="Russo S."/>
            <person name="Salzberg S.L."/>
            <person name="Sanchez-Gracia A."/>
            <person name="Saranga D.J."/>
            <person name="Sato H."/>
            <person name="Schaeffer S.W."/>
            <person name="Schatz M.C."/>
            <person name="Schlenke T."/>
            <person name="Schwartz R."/>
            <person name="Segarra C."/>
            <person name="Singh R.S."/>
            <person name="Sirot L."/>
            <person name="Sirota M."/>
            <person name="Sisneros N.B."/>
            <person name="Smith C.D."/>
            <person name="Smith T.F."/>
            <person name="Spieth J."/>
            <person name="Stage D.E."/>
            <person name="Stark A."/>
            <person name="Stephan W."/>
            <person name="Strausberg R.L."/>
            <person name="Strempel S."/>
            <person name="Sturgill D."/>
            <person name="Sutton G."/>
            <person name="Sutton G.G."/>
            <person name="Tao W."/>
            <person name="Teichmann S."/>
            <person name="Tobari Y.N."/>
            <person name="Tomimura Y."/>
            <person name="Tsolas J.M."/>
            <person name="Valente V.L."/>
            <person name="Venter E."/>
            <person name="Venter J.C."/>
            <person name="Vicario S."/>
            <person name="Vieira F.G."/>
            <person name="Vilella A.J."/>
            <person name="Villasante A."/>
            <person name="Walenz B."/>
            <person name="Wang J."/>
            <person name="Wasserman M."/>
            <person name="Watts T."/>
            <person name="Wilson D."/>
            <person name="Wilson R.K."/>
            <person name="Wing R.A."/>
            <person name="Wolfner M.F."/>
            <person name="Wong A."/>
            <person name="Wong G.K."/>
            <person name="Wu C.I."/>
            <person name="Wu G."/>
            <person name="Yamamoto D."/>
            <person name="Yang H.P."/>
            <person name="Yang S.P."/>
            <person name="Yorke J.A."/>
            <person name="Yoshida K."/>
            <person name="Zdobnov E."/>
            <person name="Zhang P."/>
            <person name="Zhang Y."/>
            <person name="Zimin A.V."/>
            <person name="Baldwin J."/>
            <person name="Abdouelleil A."/>
            <person name="Abdulkadir J."/>
            <person name="Abebe A."/>
            <person name="Abera B."/>
            <person name="Abreu J."/>
            <person name="Acer S.C."/>
            <person name="Aftuck L."/>
            <person name="Alexander A."/>
            <person name="An P."/>
            <person name="Anderson E."/>
            <person name="Anderson S."/>
            <person name="Arachi H."/>
            <person name="Azer M."/>
            <person name="Bachantsang P."/>
            <person name="Barry A."/>
            <person name="Bayul T."/>
            <person name="Berlin A."/>
            <person name="Bessette D."/>
            <person name="Bloom T."/>
            <person name="Blye J."/>
            <person name="Boguslavskiy L."/>
            <person name="Bonnet C."/>
            <person name="Boukhgalter B."/>
            <person name="Bourzgui I."/>
            <person name="Brown A."/>
            <person name="Cahill P."/>
            <person name="Channer S."/>
            <person name="Cheshatsang Y."/>
            <person name="Chuda L."/>
            <person name="Citroen M."/>
            <person name="Collymore A."/>
            <person name="Cooke P."/>
            <person name="Costello M."/>
            <person name="D'Aco K."/>
            <person name="Daza R."/>
            <person name="De Haan G."/>
            <person name="DeGray S."/>
            <person name="DeMaso C."/>
            <person name="Dhargay N."/>
            <person name="Dooley K."/>
            <person name="Dooley E."/>
            <person name="Doricent M."/>
            <person name="Dorje P."/>
            <person name="Dorjee K."/>
            <person name="Dupes A."/>
            <person name="Elong R."/>
            <person name="Falk J."/>
            <person name="Farina A."/>
            <person name="Faro S."/>
            <person name="Ferguson D."/>
            <person name="Fisher S."/>
            <person name="Foley C.D."/>
            <person name="Franke A."/>
            <person name="Friedrich D."/>
            <person name="Gadbois L."/>
            <person name="Gearin G."/>
            <person name="Gearin C.R."/>
            <person name="Giannoukos G."/>
            <person name="Goode T."/>
            <person name="Graham J."/>
            <person name="Grandbois E."/>
            <person name="Grewal S."/>
            <person name="Gyaltsen K."/>
            <person name="Hafez N."/>
            <person name="Hagos B."/>
            <person name="Hall J."/>
            <person name="Henson C."/>
            <person name="Hollinger A."/>
            <person name="Honan T."/>
            <person name="Huard M.D."/>
            <person name="Hughes L."/>
            <person name="Hurhula B."/>
            <person name="Husby M.E."/>
            <person name="Kamat A."/>
            <person name="Kanga B."/>
            <person name="Kashin S."/>
            <person name="Khazanovich D."/>
            <person name="Kisner P."/>
            <person name="Lance K."/>
            <person name="Lara M."/>
            <person name="Lee W."/>
            <person name="Lennon N."/>
            <person name="Letendre F."/>
            <person name="LeVine R."/>
            <person name="Lipovsky A."/>
            <person name="Liu X."/>
            <person name="Liu J."/>
            <person name="Liu S."/>
            <person name="Lokyitsang T."/>
            <person name="Lokyitsang Y."/>
            <person name="Lubonja R."/>
            <person name="Lui A."/>
            <person name="MacDonald P."/>
            <person name="Magnisalis V."/>
            <person name="Maru K."/>
            <person name="Matthews C."/>
            <person name="McCusker W."/>
            <person name="McDonough S."/>
            <person name="Mehta T."/>
            <person name="Meldrim J."/>
            <person name="Meneus L."/>
            <person name="Mihai O."/>
            <person name="Mihalev A."/>
            <person name="Mihova T."/>
            <person name="Mittelman R."/>
            <person name="Mlenga V."/>
            <person name="Montmayeur A."/>
            <person name="Mulrain L."/>
            <person name="Navidi A."/>
            <person name="Naylor J."/>
            <person name="Negash T."/>
            <person name="Nguyen T."/>
            <person name="Nguyen N."/>
            <person name="Nicol R."/>
            <person name="Norbu C."/>
            <person name="Norbu N."/>
            <person name="Novod N."/>
            <person name="O'Neill B."/>
            <person name="Osman S."/>
            <person name="Markiewicz E."/>
            <person name="Oyono O.L."/>
            <person name="Patti C."/>
            <person name="Phunkhang P."/>
            <person name="Pierre F."/>
            <person name="Priest M."/>
            <person name="Raghuraman S."/>
            <person name="Rege F."/>
            <person name="Reyes R."/>
            <person name="Rise C."/>
            <person name="Rogov P."/>
            <person name="Ross K."/>
            <person name="Ryan E."/>
            <person name="Settipalli S."/>
            <person name="Shea T."/>
            <person name="Sherpa N."/>
            <person name="Shi L."/>
            <person name="Shih D."/>
            <person name="Sparrow T."/>
            <person name="Spaulding J."/>
            <person name="Stalker J."/>
            <person name="Stange-Thomann N."/>
            <person name="Stavropoulos S."/>
            <person name="Stone C."/>
            <person name="Strader C."/>
            <person name="Tesfaye S."/>
            <person name="Thomson T."/>
            <person name="Thoulutsang Y."/>
            <person name="Thoulutsang D."/>
            <person name="Topham K."/>
            <person name="Topping I."/>
            <person name="Tsamla T."/>
            <person name="Vassiliev H."/>
            <person name="Vo A."/>
            <person name="Wangchuk T."/>
            <person name="Wangdi T."/>
            <person name="Weiand M."/>
            <person name="Wilkinson J."/>
            <person name="Wilson A."/>
            <person name="Yadav S."/>
            <person name="Young G."/>
            <person name="Yu Q."/>
            <person name="Zembek L."/>
            <person name="Zhong D."/>
            <person name="Zimmer A."/>
            <person name="Zwirko Z."/>
            <person name="Jaffe D.B."/>
            <person name="Alvarez P."/>
            <person name="Brockman W."/>
            <person name="Butler J."/>
            <person name="Chin C."/>
            <person name="Gnerre S."/>
            <person name="Grabherr M."/>
            <person name="Kleber M."/>
            <person name="Mauceli E."/>
            <person name="MacCallum I."/>
        </authorList>
    </citation>
    <scope>NUCLEOTIDE SEQUENCE [LARGE SCALE GENOMIC DNA]</scope>
    <source>
        <strain evidence="3">Tucson 14030-0811.24</strain>
    </source>
</reference>
<dbReference type="InterPro" id="IPR036910">
    <property type="entry name" value="HMG_box_dom_sf"/>
</dbReference>
<dbReference type="HOGENOM" id="CLU_122548_0_0_1"/>